<keyword evidence="5" id="KW-0597">Phosphoprotein</keyword>
<dbReference type="Proteomes" id="UP000673375">
    <property type="component" value="Unassembled WGS sequence"/>
</dbReference>
<dbReference type="Pfam" id="PF04397">
    <property type="entry name" value="LytTR"/>
    <property type="match status" value="1"/>
</dbReference>
<keyword evidence="2" id="KW-0902">Two-component regulatory system</keyword>
<dbReference type="PROSITE" id="PS50930">
    <property type="entry name" value="HTH_LYTTR"/>
    <property type="match status" value="1"/>
</dbReference>
<dbReference type="Pfam" id="PF00072">
    <property type="entry name" value="Response_reg"/>
    <property type="match status" value="1"/>
</dbReference>
<dbReference type="InterPro" id="IPR001789">
    <property type="entry name" value="Sig_transdc_resp-reg_receiver"/>
</dbReference>
<dbReference type="Gene3D" id="3.40.50.2300">
    <property type="match status" value="1"/>
</dbReference>
<gene>
    <name evidence="8" type="ORF">I6N96_09555</name>
</gene>
<evidence type="ECO:0000259" key="6">
    <source>
        <dbReference type="PROSITE" id="PS50110"/>
    </source>
</evidence>
<comment type="caution">
    <text evidence="8">The sequence shown here is derived from an EMBL/GenBank/DDBJ whole genome shotgun (WGS) entry which is preliminary data.</text>
</comment>
<dbReference type="RefSeq" id="WP_209557349.1">
    <property type="nucleotide sequence ID" value="NZ_JAEDXU010000004.1"/>
</dbReference>
<accession>A0ABS4CIT1</accession>
<dbReference type="SUPFAM" id="SSF52172">
    <property type="entry name" value="CheY-like"/>
    <property type="match status" value="1"/>
</dbReference>
<name>A0ABS4CIT1_9ENTE</name>
<feature type="domain" description="Response regulatory" evidence="6">
    <location>
        <begin position="3"/>
        <end position="128"/>
    </location>
</feature>
<comment type="function">
    <text evidence="4">Required for high-level post-exponential phase expression of a series of secreted proteins.</text>
</comment>
<evidence type="ECO:0000256" key="4">
    <source>
        <dbReference type="ARBA" id="ARBA00037164"/>
    </source>
</evidence>
<dbReference type="InterPro" id="IPR007492">
    <property type="entry name" value="LytTR_DNA-bd_dom"/>
</dbReference>
<dbReference type="InterPro" id="IPR011006">
    <property type="entry name" value="CheY-like_superfamily"/>
</dbReference>
<evidence type="ECO:0000259" key="7">
    <source>
        <dbReference type="PROSITE" id="PS50930"/>
    </source>
</evidence>
<dbReference type="SMART" id="SM00448">
    <property type="entry name" value="REC"/>
    <property type="match status" value="1"/>
</dbReference>
<organism evidence="8 9">
    <name type="scientific">Enterococcus larvae</name>
    <dbReference type="NCBI Taxonomy" id="2794352"/>
    <lineage>
        <taxon>Bacteria</taxon>
        <taxon>Bacillati</taxon>
        <taxon>Bacillota</taxon>
        <taxon>Bacilli</taxon>
        <taxon>Lactobacillales</taxon>
        <taxon>Enterococcaceae</taxon>
        <taxon>Enterococcus</taxon>
    </lineage>
</organism>
<dbReference type="EMBL" id="JAEDXU010000004">
    <property type="protein sequence ID" value="MBP1046531.1"/>
    <property type="molecule type" value="Genomic_DNA"/>
</dbReference>
<dbReference type="SMART" id="SM00850">
    <property type="entry name" value="LytTR"/>
    <property type="match status" value="1"/>
</dbReference>
<evidence type="ECO:0000313" key="9">
    <source>
        <dbReference type="Proteomes" id="UP000673375"/>
    </source>
</evidence>
<dbReference type="PANTHER" id="PTHR37299:SF3">
    <property type="entry name" value="STAGE 0 SPORULATION PROTEIN A HOMOLOG"/>
    <property type="match status" value="1"/>
</dbReference>
<dbReference type="InterPro" id="IPR046947">
    <property type="entry name" value="LytR-like"/>
</dbReference>
<sequence length="249" mass="29499">MVRIYICEDNPNHLKEINRQVGYYCSFSDWNMKVVSATRHPEKLIQQLVVDEEINIYLLDLEYSMTNGMSGFELGKKIRKRDPLGYIIYLTSHIEMSYLTFQYKVNAIDFIIKDGPDDWKKRLTDCLKTIESQLETMKRNKQKDIIELNVGYGMMSFFLDEILFFEAAVAHKIYVYTEKKTITAMKITLNEIEMMLATKFIRCHRSFLINREKVAAIEKNYSELILTNQMKIPISTRKKKEVRQQFPQK</sequence>
<protein>
    <submittedName>
        <fullName evidence="8">Response regulator transcription factor</fullName>
    </submittedName>
</protein>
<keyword evidence="3" id="KW-0010">Activator</keyword>
<dbReference type="Gene3D" id="2.40.50.1020">
    <property type="entry name" value="LytTr DNA-binding domain"/>
    <property type="match status" value="1"/>
</dbReference>
<reference evidence="8 9" key="1">
    <citation type="submission" date="2020-12" db="EMBL/GenBank/DDBJ databases">
        <title>Vagococcus allomyrinae sp. nov. and Enterococcus lavae sp. nov., isolated from the larvae of Allomyrina dichotoma.</title>
        <authorList>
            <person name="Lee S.D."/>
        </authorList>
    </citation>
    <scope>NUCLEOTIDE SEQUENCE [LARGE SCALE GENOMIC DNA]</scope>
    <source>
        <strain evidence="8 9">BWM-S5</strain>
    </source>
</reference>
<evidence type="ECO:0000256" key="5">
    <source>
        <dbReference type="PROSITE-ProRule" id="PRU00169"/>
    </source>
</evidence>
<evidence type="ECO:0000313" key="8">
    <source>
        <dbReference type="EMBL" id="MBP1046531.1"/>
    </source>
</evidence>
<evidence type="ECO:0000256" key="2">
    <source>
        <dbReference type="ARBA" id="ARBA00023012"/>
    </source>
</evidence>
<feature type="modified residue" description="4-aspartylphosphate" evidence="5">
    <location>
        <position position="60"/>
    </location>
</feature>
<keyword evidence="9" id="KW-1185">Reference proteome</keyword>
<dbReference type="PANTHER" id="PTHR37299">
    <property type="entry name" value="TRANSCRIPTIONAL REGULATOR-RELATED"/>
    <property type="match status" value="1"/>
</dbReference>
<keyword evidence="1" id="KW-0963">Cytoplasm</keyword>
<dbReference type="PROSITE" id="PS50110">
    <property type="entry name" value="RESPONSE_REGULATORY"/>
    <property type="match status" value="1"/>
</dbReference>
<evidence type="ECO:0000256" key="1">
    <source>
        <dbReference type="ARBA" id="ARBA00022490"/>
    </source>
</evidence>
<evidence type="ECO:0000256" key="3">
    <source>
        <dbReference type="ARBA" id="ARBA00023159"/>
    </source>
</evidence>
<proteinExistence type="predicted"/>
<feature type="domain" description="HTH LytTR-type" evidence="7">
    <location>
        <begin position="146"/>
        <end position="248"/>
    </location>
</feature>